<dbReference type="PANTHER" id="PTHR22012:SF2">
    <property type="entry name" value="FIBROUS SHEATH-INTERACTING PROTEIN 1"/>
    <property type="match status" value="1"/>
</dbReference>
<comment type="similarity">
    <text evidence="1">Belongs to the FSIP1 family.</text>
</comment>
<feature type="region of interest" description="Disordered" evidence="4">
    <location>
        <begin position="160"/>
        <end position="188"/>
    </location>
</feature>
<feature type="region of interest" description="Disordered" evidence="4">
    <location>
        <begin position="1"/>
        <end position="80"/>
    </location>
</feature>
<sequence length="273" mass="30364">MENSKESLDGISGPSRTEQRSGRGSEDEENFVPVFTTQVPESEHSRAQTPEQTDGEEPGEEQCGGSHRGSSKSNKRQNDFVNRNIEEDVWAESVLTGQAYNPQPSDLEQLIHIDSKIQLLLPVRDVLSGRDPPTGPGSAQHSINDCLCFQKPVRTSRISLDRDGRAFEGSGPDSSPEAGSSSDGELQPGEKALQDIKEWNRLERRLQEIQQQLETLSWSQELTVSSKWLCSLALNPSQKNHIIYMWPVMCDIQLHPDAHACMTNAYKVAVTHS</sequence>
<keyword evidence="3" id="KW-0175">Coiled coil</keyword>
<dbReference type="PANTHER" id="PTHR22012">
    <property type="entry name" value="FIBROUS SHEATH INTERACTING PROTEIN 1"/>
    <property type="match status" value="1"/>
</dbReference>
<evidence type="ECO:0000256" key="2">
    <source>
        <dbReference type="ARBA" id="ARBA00019480"/>
    </source>
</evidence>
<dbReference type="KEGG" id="tng:GSTEN00032372G001"/>
<gene>
    <name evidence="5" type="ORF">GSTENG00032372001</name>
</gene>
<dbReference type="EMBL" id="CAAE01015019">
    <property type="protein sequence ID" value="CAG10666.1"/>
    <property type="molecule type" value="Genomic_DNA"/>
</dbReference>
<evidence type="ECO:0000256" key="4">
    <source>
        <dbReference type="SAM" id="MobiDB-lite"/>
    </source>
</evidence>
<dbReference type="OrthoDB" id="9946895at2759"/>
<evidence type="ECO:0000313" key="5">
    <source>
        <dbReference type="EMBL" id="CAG10666.1"/>
    </source>
</evidence>
<comment type="caution">
    <text evidence="5">The sequence shown here is derived from an EMBL/GenBank/DDBJ whole genome shotgun (WGS) entry which is preliminary data.</text>
</comment>
<evidence type="ECO:0000256" key="3">
    <source>
        <dbReference type="ARBA" id="ARBA00023054"/>
    </source>
</evidence>
<accession>Q4RLR6</accession>
<reference evidence="5" key="1">
    <citation type="journal article" date="2004" name="Nature">
        <title>Genome duplication in the teleost fish Tetraodon nigroviridis reveals the early vertebrate proto-karyotype.</title>
        <authorList>
            <person name="Jaillon O."/>
            <person name="Aury J.-M."/>
            <person name="Brunet F."/>
            <person name="Petit J.-L."/>
            <person name="Stange-Thomann N."/>
            <person name="Mauceli E."/>
            <person name="Bouneau L."/>
            <person name="Fischer C."/>
            <person name="Ozouf-Costaz C."/>
            <person name="Bernot A."/>
            <person name="Nicaud S."/>
            <person name="Jaffe D."/>
            <person name="Fisher S."/>
            <person name="Lutfalla G."/>
            <person name="Dossat C."/>
            <person name="Segurens B."/>
            <person name="Dasilva C."/>
            <person name="Salanoubat M."/>
            <person name="Levy M."/>
            <person name="Boudet N."/>
            <person name="Castellano S."/>
            <person name="Anthouard V."/>
            <person name="Jubin C."/>
            <person name="Castelli V."/>
            <person name="Katinka M."/>
            <person name="Vacherie B."/>
            <person name="Biemont C."/>
            <person name="Skalli Z."/>
            <person name="Cattolico L."/>
            <person name="Poulain J."/>
            <person name="De Berardinis V."/>
            <person name="Cruaud C."/>
            <person name="Duprat S."/>
            <person name="Brottier P."/>
            <person name="Coutanceau J.-P."/>
            <person name="Gouzy J."/>
            <person name="Parra G."/>
            <person name="Lardier G."/>
            <person name="Chapple C."/>
            <person name="McKernan K.J."/>
            <person name="McEwan P."/>
            <person name="Bosak S."/>
            <person name="Kellis M."/>
            <person name="Volff J.-N."/>
            <person name="Guigo R."/>
            <person name="Zody M.C."/>
            <person name="Mesirov J."/>
            <person name="Lindblad-Toh K."/>
            <person name="Birren B."/>
            <person name="Nusbaum C."/>
            <person name="Kahn D."/>
            <person name="Robinson-Rechavi M."/>
            <person name="Laudet V."/>
            <person name="Schachter V."/>
            <person name="Quetier F."/>
            <person name="Saurin W."/>
            <person name="Scarpelli C."/>
            <person name="Wincker P."/>
            <person name="Lander E.S."/>
            <person name="Weissenbach J."/>
            <person name="Roest Crollius H."/>
        </authorList>
    </citation>
    <scope>NUCLEOTIDE SEQUENCE [LARGE SCALE GENOMIC DNA]</scope>
</reference>
<proteinExistence type="inferred from homology"/>
<reference evidence="5" key="2">
    <citation type="submission" date="2004-02" db="EMBL/GenBank/DDBJ databases">
        <authorList>
            <consortium name="Genoscope"/>
            <consortium name="Whitehead Institute Centre for Genome Research"/>
        </authorList>
    </citation>
    <scope>NUCLEOTIDE SEQUENCE</scope>
</reference>
<organism evidence="5">
    <name type="scientific">Tetraodon nigroviridis</name>
    <name type="common">Spotted green pufferfish</name>
    <name type="synonym">Chelonodon nigroviridis</name>
    <dbReference type="NCBI Taxonomy" id="99883"/>
    <lineage>
        <taxon>Eukaryota</taxon>
        <taxon>Metazoa</taxon>
        <taxon>Chordata</taxon>
        <taxon>Craniata</taxon>
        <taxon>Vertebrata</taxon>
        <taxon>Euteleostomi</taxon>
        <taxon>Actinopterygii</taxon>
        <taxon>Neopterygii</taxon>
        <taxon>Teleostei</taxon>
        <taxon>Neoteleostei</taxon>
        <taxon>Acanthomorphata</taxon>
        <taxon>Eupercaria</taxon>
        <taxon>Tetraodontiformes</taxon>
        <taxon>Tetradontoidea</taxon>
        <taxon>Tetraodontidae</taxon>
        <taxon>Tetraodon</taxon>
    </lineage>
</organism>
<dbReference type="InterPro" id="IPR026246">
    <property type="entry name" value="Fsip1"/>
</dbReference>
<dbReference type="AlphaFoldDB" id="Q4RLR6"/>
<evidence type="ECO:0000256" key="1">
    <source>
        <dbReference type="ARBA" id="ARBA00010495"/>
    </source>
</evidence>
<protein>
    <recommendedName>
        <fullName evidence="2">Fibrous sheath-interacting protein 1</fullName>
    </recommendedName>
</protein>
<name>Q4RLR6_TETNG</name>